<dbReference type="GO" id="GO:0005789">
    <property type="term" value="C:endoplasmic reticulum membrane"/>
    <property type="evidence" value="ECO:0007669"/>
    <property type="project" value="UniProtKB-SubCell"/>
</dbReference>
<keyword evidence="9" id="KW-0249">Electron transport</keyword>
<dbReference type="SUPFAM" id="SSF110019">
    <property type="entry name" value="ERO1-like"/>
    <property type="match status" value="1"/>
</dbReference>
<keyword evidence="14" id="KW-0676">Redox-active center</keyword>
<dbReference type="PANTHER" id="PTHR43400">
    <property type="entry name" value="FUMARATE REDUCTASE"/>
    <property type="match status" value="1"/>
</dbReference>
<keyword evidence="12" id="KW-1015">Disulfide bond</keyword>
<evidence type="ECO:0000256" key="10">
    <source>
        <dbReference type="ARBA" id="ARBA00023002"/>
    </source>
</evidence>
<evidence type="ECO:0000259" key="16">
    <source>
        <dbReference type="Pfam" id="PF00890"/>
    </source>
</evidence>
<feature type="non-terminal residue" evidence="17">
    <location>
        <position position="1"/>
    </location>
</feature>
<keyword evidence="5" id="KW-0285">Flavoprotein</keyword>
<dbReference type="Proteomes" id="UP001165082">
    <property type="component" value="Unassembled WGS sequence"/>
</dbReference>
<proteinExistence type="inferred from homology"/>
<evidence type="ECO:0000313" key="17">
    <source>
        <dbReference type="EMBL" id="GMH52020.1"/>
    </source>
</evidence>
<dbReference type="Gene3D" id="3.50.50.60">
    <property type="entry name" value="FAD/NAD(P)-binding domain"/>
    <property type="match status" value="1"/>
</dbReference>
<evidence type="ECO:0000256" key="11">
    <source>
        <dbReference type="ARBA" id="ARBA00023136"/>
    </source>
</evidence>
<dbReference type="OrthoDB" id="10252157at2759"/>
<evidence type="ECO:0000256" key="12">
    <source>
        <dbReference type="ARBA" id="ARBA00023157"/>
    </source>
</evidence>
<keyword evidence="6 15" id="KW-0732">Signal</keyword>
<keyword evidence="18" id="KW-1185">Reference proteome</keyword>
<keyword evidence="8" id="KW-0274">FAD</keyword>
<evidence type="ECO:0000256" key="8">
    <source>
        <dbReference type="ARBA" id="ARBA00022827"/>
    </source>
</evidence>
<evidence type="ECO:0000256" key="4">
    <source>
        <dbReference type="ARBA" id="ARBA00022448"/>
    </source>
</evidence>
<feature type="chain" id="PRO_5040913377" description="FAD-dependent oxidoreductase 2 FAD-binding domain-containing protein" evidence="15">
    <location>
        <begin position="22"/>
        <end position="870"/>
    </location>
</feature>
<dbReference type="GO" id="GO:0016972">
    <property type="term" value="F:thiol oxidase activity"/>
    <property type="evidence" value="ECO:0007669"/>
    <property type="project" value="InterPro"/>
</dbReference>
<keyword evidence="11" id="KW-0472">Membrane</keyword>
<dbReference type="GO" id="GO:0015035">
    <property type="term" value="F:protein-disulfide reductase activity"/>
    <property type="evidence" value="ECO:0007669"/>
    <property type="project" value="InterPro"/>
</dbReference>
<feature type="domain" description="FAD-dependent oxidoreductase 2 FAD-binding" evidence="16">
    <location>
        <begin position="720"/>
        <end position="868"/>
    </location>
</feature>
<evidence type="ECO:0000313" key="18">
    <source>
        <dbReference type="Proteomes" id="UP001165082"/>
    </source>
</evidence>
<dbReference type="InterPro" id="IPR037192">
    <property type="entry name" value="ERO1-like_sf"/>
</dbReference>
<dbReference type="Pfam" id="PF04137">
    <property type="entry name" value="ERO1"/>
    <property type="match status" value="1"/>
</dbReference>
<dbReference type="SUPFAM" id="SSF56425">
    <property type="entry name" value="Succinate dehydrogenase/fumarate reductase flavoprotein, catalytic domain"/>
    <property type="match status" value="1"/>
</dbReference>
<comment type="cofactor">
    <cofactor evidence="1">
        <name>FAD</name>
        <dbReference type="ChEBI" id="CHEBI:57692"/>
    </cofactor>
</comment>
<sequence length="870" mass="94357">MPSRLSSLAFCLIFLACLVAASPSTEFLPNPSASIEGRCTFQDVESANNEQLGIILKNMRDRDFFRWFMVDLEVECNFWKEEEEFVCSGGGDGDDSTDERAQTSSMMDPMSMFPSEEPDDEPLCGVSSQPSFDFEPASDPIVASAKGSTLAEDCSDPTKANFWVDICTGIDNNEEGATKSTIDLHANEEHNTYYNGSHIWTAIYDDNCVGSDGGMCYEETVLYRLLSGIHSSTTISIAKHYYPPSKKKNRTSYEPNPSFAVQAFSDHPEYVQNLHFTYVFLLRALKKASPFLSTFNYNTGNSTDDMLTEMLVNRLTESSILDSCSNVFGAFDESLMFTSSPELKTTFKNIFHNVSSIVDCVQCQQCKLHAKMSLMGLGAGMKMLFLEDIDGGAITRNEVVAFMNTLAKVSESITDIRELSQAYLEENSFLSSAAVQEDSLPLAITDSCVSTIKQLAARNLISSSLEIALATEILNANVNLLAVCKHYGGDPSKLARILQDSDIAMGATQEALPPDAIVVGTGLAGLAATLTILDNGGRVVLVEKETRMGGNSAKASSGINACCPHGDAISDSKELFKNDTTKSAGQGANPALIDVLVGGSEDAVEWLKSRVNVDLSQVAQLGGHSAKRTNRPSNGMAGAEIIYGMQRAVKEYEKQGKVEILMGRRVMDLIKEGEEGEEEVKGVSVVDLSTNATESLFAPNTILATGGFASDRSAGSYLSKRFVNEVSTRSNVTHHMLLHDEVYEATGVWDVDREVPTFWLVLSEEAAGEGGRKHVDLYTHKGLMKEVRGLRGLAKETGTSEKALEKTYEEYARAAKAGRDEFGKTVFRGVPANAKSGKFYVGRVVSVLHYCMGGVTIDEDGRVLGGGGGP</sequence>
<dbReference type="Gene3D" id="3.90.700.10">
    <property type="entry name" value="Succinate dehydrogenase/fumarate reductase flavoprotein, catalytic domain"/>
    <property type="match status" value="1"/>
</dbReference>
<name>A0A9W6ZKP5_9STRA</name>
<dbReference type="GO" id="GO:0034975">
    <property type="term" value="P:protein folding in endoplasmic reticulum"/>
    <property type="evidence" value="ECO:0007669"/>
    <property type="project" value="InterPro"/>
</dbReference>
<dbReference type="SUPFAM" id="SSF51905">
    <property type="entry name" value="FAD/NAD(P)-binding domain"/>
    <property type="match status" value="1"/>
</dbReference>
<dbReference type="InterPro" id="IPR007266">
    <property type="entry name" value="Ero1"/>
</dbReference>
<dbReference type="AlphaFoldDB" id="A0A9W6ZKP5"/>
<feature type="domain" description="FAD-dependent oxidoreductase 2 FAD-binding" evidence="16">
    <location>
        <begin position="515"/>
        <end position="710"/>
    </location>
</feature>
<keyword evidence="13" id="KW-0325">Glycoprotein</keyword>
<keyword evidence="7" id="KW-0256">Endoplasmic reticulum</keyword>
<dbReference type="Pfam" id="PF00890">
    <property type="entry name" value="FAD_binding_2"/>
    <property type="match status" value="2"/>
</dbReference>
<dbReference type="PROSITE" id="PS51257">
    <property type="entry name" value="PROKAR_LIPOPROTEIN"/>
    <property type="match status" value="1"/>
</dbReference>
<keyword evidence="4" id="KW-0813">Transport</keyword>
<feature type="signal peptide" evidence="15">
    <location>
        <begin position="1"/>
        <end position="21"/>
    </location>
</feature>
<evidence type="ECO:0000256" key="3">
    <source>
        <dbReference type="ARBA" id="ARBA00008277"/>
    </source>
</evidence>
<evidence type="ECO:0000256" key="5">
    <source>
        <dbReference type="ARBA" id="ARBA00022630"/>
    </source>
</evidence>
<comment type="caution">
    <text evidence="17">The sequence shown here is derived from an EMBL/GenBank/DDBJ whole genome shotgun (WGS) entry which is preliminary data.</text>
</comment>
<accession>A0A9W6ZKP5</accession>
<evidence type="ECO:0000256" key="1">
    <source>
        <dbReference type="ARBA" id="ARBA00001974"/>
    </source>
</evidence>
<dbReference type="EMBL" id="BRXZ01002005">
    <property type="protein sequence ID" value="GMH52020.1"/>
    <property type="molecule type" value="Genomic_DNA"/>
</dbReference>
<protein>
    <recommendedName>
        <fullName evidence="16">FAD-dependent oxidoreductase 2 FAD-binding domain-containing protein</fullName>
    </recommendedName>
</protein>
<dbReference type="PANTHER" id="PTHR43400:SF1">
    <property type="entry name" value="FUMARATE REDUCTASE"/>
    <property type="match status" value="1"/>
</dbReference>
<dbReference type="InterPro" id="IPR003953">
    <property type="entry name" value="FAD-dep_OxRdtase_2_FAD-bd"/>
</dbReference>
<comment type="subcellular location">
    <subcellularLocation>
        <location evidence="2">Endoplasmic reticulum membrane</location>
        <topology evidence="2">Peripheral membrane protein</topology>
        <orientation evidence="2">Lumenal side</orientation>
    </subcellularLocation>
</comment>
<evidence type="ECO:0000256" key="9">
    <source>
        <dbReference type="ARBA" id="ARBA00022982"/>
    </source>
</evidence>
<evidence type="ECO:0000256" key="14">
    <source>
        <dbReference type="ARBA" id="ARBA00023284"/>
    </source>
</evidence>
<dbReference type="InterPro" id="IPR027477">
    <property type="entry name" value="Succ_DH/fumarate_Rdtase_cat_sf"/>
</dbReference>
<organism evidence="17 18">
    <name type="scientific">Triparma retinervis</name>
    <dbReference type="NCBI Taxonomy" id="2557542"/>
    <lineage>
        <taxon>Eukaryota</taxon>
        <taxon>Sar</taxon>
        <taxon>Stramenopiles</taxon>
        <taxon>Ochrophyta</taxon>
        <taxon>Bolidophyceae</taxon>
        <taxon>Parmales</taxon>
        <taxon>Triparmaceae</taxon>
        <taxon>Triparma</taxon>
    </lineage>
</organism>
<keyword evidence="10" id="KW-0560">Oxidoreductase</keyword>
<evidence type="ECO:0000256" key="13">
    <source>
        <dbReference type="ARBA" id="ARBA00023180"/>
    </source>
</evidence>
<evidence type="ECO:0000256" key="6">
    <source>
        <dbReference type="ARBA" id="ARBA00022729"/>
    </source>
</evidence>
<dbReference type="InterPro" id="IPR036188">
    <property type="entry name" value="FAD/NAD-bd_sf"/>
</dbReference>
<comment type="similarity">
    <text evidence="3">Belongs to the EROs family.</text>
</comment>
<evidence type="ECO:0000256" key="15">
    <source>
        <dbReference type="SAM" id="SignalP"/>
    </source>
</evidence>
<reference evidence="17" key="1">
    <citation type="submission" date="2022-07" db="EMBL/GenBank/DDBJ databases">
        <title>Genome analysis of Parmales, a sister group of diatoms, reveals the evolutionary specialization of diatoms from phago-mixotrophs to photoautotrophs.</title>
        <authorList>
            <person name="Ban H."/>
            <person name="Sato S."/>
            <person name="Yoshikawa S."/>
            <person name="Kazumasa Y."/>
            <person name="Nakamura Y."/>
            <person name="Ichinomiya M."/>
            <person name="Saitoh K."/>
            <person name="Sato N."/>
            <person name="Blanc-Mathieu R."/>
            <person name="Endo H."/>
            <person name="Kuwata A."/>
            <person name="Ogata H."/>
        </authorList>
    </citation>
    <scope>NUCLEOTIDE SEQUENCE</scope>
</reference>
<evidence type="ECO:0000256" key="2">
    <source>
        <dbReference type="ARBA" id="ARBA00004367"/>
    </source>
</evidence>
<gene>
    <name evidence="17" type="ORF">TrRE_jg3794</name>
</gene>
<dbReference type="GO" id="GO:0071949">
    <property type="term" value="F:FAD binding"/>
    <property type="evidence" value="ECO:0007669"/>
    <property type="project" value="InterPro"/>
</dbReference>
<evidence type="ECO:0000256" key="7">
    <source>
        <dbReference type="ARBA" id="ARBA00022824"/>
    </source>
</evidence>
<dbReference type="InterPro" id="IPR050315">
    <property type="entry name" value="FAD-oxidoreductase_2"/>
</dbReference>